<dbReference type="SUPFAM" id="SSF48371">
    <property type="entry name" value="ARM repeat"/>
    <property type="match status" value="1"/>
</dbReference>
<dbReference type="PANTHER" id="PTHR23253">
    <property type="entry name" value="EUKARYOTIC TRANSLATION INITIATION FACTOR 4 GAMMA"/>
    <property type="match status" value="1"/>
</dbReference>
<dbReference type="GO" id="GO:0016281">
    <property type="term" value="C:eukaryotic translation initiation factor 4F complex"/>
    <property type="evidence" value="ECO:0007669"/>
    <property type="project" value="TreeGrafter"/>
</dbReference>
<comment type="caution">
    <text evidence="5">The sequence shown here is derived from an EMBL/GenBank/DDBJ whole genome shotgun (WGS) entry which is preliminary data.</text>
</comment>
<gene>
    <name evidence="5" type="primary">EIF4G</name>
    <name evidence="5" type="ORF">NGRA_2917</name>
</gene>
<dbReference type="AlphaFoldDB" id="A0A9P6GWT8"/>
<dbReference type="GO" id="GO:0003743">
    <property type="term" value="F:translation initiation factor activity"/>
    <property type="evidence" value="ECO:0007669"/>
    <property type="project" value="UniProtKB-KW"/>
</dbReference>
<evidence type="ECO:0000313" key="5">
    <source>
        <dbReference type="EMBL" id="KAF9760988.1"/>
    </source>
</evidence>
<accession>A0A9P6GWT8</accession>
<name>A0A9P6GWT8_9MICR</name>
<feature type="domain" description="MIF4G" evidence="4">
    <location>
        <begin position="264"/>
        <end position="490"/>
    </location>
</feature>
<dbReference type="PANTHER" id="PTHR23253:SF9">
    <property type="entry name" value="EUKARYOTIC TRANSLATION INITIATION FACTOR 4 GAMMA 2"/>
    <property type="match status" value="1"/>
</dbReference>
<sequence length="677" mass="78125">MNMINSKEENQVEYIKRIVYRSKKAKITISRRQDNPYGPRVKSAPPISIIKPVEKVEEKKHILLKPDGTPLTLEDLEDVTDSSEVDEECIDTKNNVTENNVTENNVTENDVIENNVIENNVIENNVIENNVIENNVTENNVTENNVIENNVEDKTTSTTTLPTEFVMPFKENPFNYRCLNCYSTRRPALAYIKDRFKPKDTTNENTKNKTTKTENTFSISEILQCKERSPFSLNLLKKKEKDKKIDKRNESNYIIDKNRKDTVVELARLELNKLTSSNFNLVVSKLKALNLQTVGEAKEIANILLEKAIEEPTFTQLYAKVVGELKKVLRSKEELSMNVKQTAFFGTLLTRAFSIVCENVAWADPTFEIHLSDFANRFLYEQKIEDMEEIRYKRKHRTLGAITFISHLYIENIISFTKIGERIEELIKDPHFESVEVLCSLISNIGEKLMKSNKEQIVTRVFNHLNSIKKNYELRVQFLIEATFETRKKWKKASTSVGNRFASLEIEEVAPQPVKKEDSTSKILSFISSISSELQDSCEDDEKIVVADNFSRGSNLFGKTPFFSLYLSEAISDFKKSKFLIPFFVDFFSRTGLVQEELVDLLKSLRENLKELKIDFPKSSANYVELLALLKVRGILSGHYEDLKSPDWNIKSKEIIKKWNSSEDLKEKIKEAFPEEN</sequence>
<keyword evidence="2 5" id="KW-0396">Initiation factor</keyword>
<dbReference type="Gene3D" id="1.25.40.180">
    <property type="match status" value="1"/>
</dbReference>
<evidence type="ECO:0000256" key="1">
    <source>
        <dbReference type="ARBA" id="ARBA00005775"/>
    </source>
</evidence>
<dbReference type="EMBL" id="SBJO01000459">
    <property type="protein sequence ID" value="KAF9760988.1"/>
    <property type="molecule type" value="Genomic_DNA"/>
</dbReference>
<organism evidence="5 6">
    <name type="scientific">Nosema granulosis</name>
    <dbReference type="NCBI Taxonomy" id="83296"/>
    <lineage>
        <taxon>Eukaryota</taxon>
        <taxon>Fungi</taxon>
        <taxon>Fungi incertae sedis</taxon>
        <taxon>Microsporidia</taxon>
        <taxon>Nosematidae</taxon>
        <taxon>Nosema</taxon>
    </lineage>
</organism>
<dbReference type="Pfam" id="PF02854">
    <property type="entry name" value="MIF4G"/>
    <property type="match status" value="1"/>
</dbReference>
<evidence type="ECO:0000313" key="6">
    <source>
        <dbReference type="Proteomes" id="UP000740883"/>
    </source>
</evidence>
<dbReference type="GO" id="GO:0003729">
    <property type="term" value="F:mRNA binding"/>
    <property type="evidence" value="ECO:0007669"/>
    <property type="project" value="TreeGrafter"/>
</dbReference>
<keyword evidence="6" id="KW-1185">Reference proteome</keyword>
<dbReference type="SMART" id="SM00543">
    <property type="entry name" value="MIF4G"/>
    <property type="match status" value="1"/>
</dbReference>
<comment type="similarity">
    <text evidence="1">Belongs to the eukaryotic initiation factor 4G family.</text>
</comment>
<keyword evidence="3" id="KW-0648">Protein biosynthesis</keyword>
<evidence type="ECO:0000256" key="3">
    <source>
        <dbReference type="ARBA" id="ARBA00022917"/>
    </source>
</evidence>
<reference evidence="5 6" key="1">
    <citation type="journal article" date="2020" name="Genome Biol. Evol.">
        <title>Comparative genomics of strictly vertically transmitted, feminizing microsporidia endosymbionts of amphipod crustaceans.</title>
        <authorList>
            <person name="Cormier A."/>
            <person name="Chebbi M.A."/>
            <person name="Giraud I."/>
            <person name="Wattier R."/>
            <person name="Teixeira M."/>
            <person name="Gilbert C."/>
            <person name="Rigaud T."/>
            <person name="Cordaux R."/>
        </authorList>
    </citation>
    <scope>NUCLEOTIDE SEQUENCE [LARGE SCALE GENOMIC DNA]</scope>
    <source>
        <strain evidence="5 6">Ou3-Ou53</strain>
    </source>
</reference>
<dbReference type="InterPro" id="IPR003890">
    <property type="entry name" value="MIF4G-like_typ-3"/>
</dbReference>
<dbReference type="Proteomes" id="UP000740883">
    <property type="component" value="Unassembled WGS sequence"/>
</dbReference>
<proteinExistence type="inferred from homology"/>
<evidence type="ECO:0000259" key="4">
    <source>
        <dbReference type="SMART" id="SM00543"/>
    </source>
</evidence>
<dbReference type="InterPro" id="IPR016024">
    <property type="entry name" value="ARM-type_fold"/>
</dbReference>
<evidence type="ECO:0000256" key="2">
    <source>
        <dbReference type="ARBA" id="ARBA00022540"/>
    </source>
</evidence>
<dbReference type="OrthoDB" id="514777at2759"/>
<protein>
    <submittedName>
        <fullName evidence="5">Eukaryotic translation initiation factor 4 gamma like protein</fullName>
    </submittedName>
</protein>